<sequence>MVRRVRGRCNARNPAAVLLLASARVSRGGIVGSRCRSCRPRSRHPLVAGSHASTSHRSSGACDICALLPTISGCGPGVGAGIVRTGNRLEGPMETFVGCACGCRDSVSRIRARQLVALSFCLRRSVAGSGVFEIQYRSPSRTRKQQRKSLRAQVCSYERCSVFLALRFSVG</sequence>
<reference evidence="1" key="1">
    <citation type="submission" date="2020-05" db="EMBL/GenBank/DDBJ databases">
        <authorList>
            <person name="Chiriac C."/>
            <person name="Salcher M."/>
            <person name="Ghai R."/>
            <person name="Kavagutti S V."/>
        </authorList>
    </citation>
    <scope>NUCLEOTIDE SEQUENCE</scope>
</reference>
<dbReference type="AlphaFoldDB" id="A0A6J7N658"/>
<protein>
    <submittedName>
        <fullName evidence="1">Unannotated protein</fullName>
    </submittedName>
</protein>
<accession>A0A6J7N658</accession>
<name>A0A6J7N658_9ZZZZ</name>
<gene>
    <name evidence="1" type="ORF">UFOPK3927_01035</name>
</gene>
<dbReference type="EMBL" id="CAFBOK010000112">
    <property type="protein sequence ID" value="CAB4986502.1"/>
    <property type="molecule type" value="Genomic_DNA"/>
</dbReference>
<proteinExistence type="predicted"/>
<evidence type="ECO:0000313" key="1">
    <source>
        <dbReference type="EMBL" id="CAB4986502.1"/>
    </source>
</evidence>
<organism evidence="1">
    <name type="scientific">freshwater metagenome</name>
    <dbReference type="NCBI Taxonomy" id="449393"/>
    <lineage>
        <taxon>unclassified sequences</taxon>
        <taxon>metagenomes</taxon>
        <taxon>ecological metagenomes</taxon>
    </lineage>
</organism>